<accession>A0AAV4WYH3</accession>
<dbReference type="AlphaFoldDB" id="A0AAV4WYH3"/>
<organism evidence="1 2">
    <name type="scientific">Caerostris darwini</name>
    <dbReference type="NCBI Taxonomy" id="1538125"/>
    <lineage>
        <taxon>Eukaryota</taxon>
        <taxon>Metazoa</taxon>
        <taxon>Ecdysozoa</taxon>
        <taxon>Arthropoda</taxon>
        <taxon>Chelicerata</taxon>
        <taxon>Arachnida</taxon>
        <taxon>Araneae</taxon>
        <taxon>Araneomorphae</taxon>
        <taxon>Entelegynae</taxon>
        <taxon>Araneoidea</taxon>
        <taxon>Araneidae</taxon>
        <taxon>Caerostris</taxon>
    </lineage>
</organism>
<dbReference type="Proteomes" id="UP001054837">
    <property type="component" value="Unassembled WGS sequence"/>
</dbReference>
<protein>
    <submittedName>
        <fullName evidence="1">Uncharacterized protein</fullName>
    </submittedName>
</protein>
<comment type="caution">
    <text evidence="1">The sequence shown here is derived from an EMBL/GenBank/DDBJ whole genome shotgun (WGS) entry which is preliminary data.</text>
</comment>
<dbReference type="EMBL" id="BPLQ01015331">
    <property type="protein sequence ID" value="GIY87323.1"/>
    <property type="molecule type" value="Genomic_DNA"/>
</dbReference>
<gene>
    <name evidence="1" type="ORF">CDAR_269091</name>
</gene>
<proteinExistence type="predicted"/>
<name>A0AAV4WYH3_9ARAC</name>
<keyword evidence="2" id="KW-1185">Reference proteome</keyword>
<evidence type="ECO:0000313" key="1">
    <source>
        <dbReference type="EMBL" id="GIY87323.1"/>
    </source>
</evidence>
<reference evidence="1 2" key="1">
    <citation type="submission" date="2021-06" db="EMBL/GenBank/DDBJ databases">
        <title>Caerostris darwini draft genome.</title>
        <authorList>
            <person name="Kono N."/>
            <person name="Arakawa K."/>
        </authorList>
    </citation>
    <scope>NUCLEOTIDE SEQUENCE [LARGE SCALE GENOMIC DNA]</scope>
</reference>
<sequence>MDSSHHGCSHWSMNFAGSKINFHRLRIYRRCVLWKVNKRLRDVRSCVWAPFSFFNPLIRNGNSDRENILLDSFINLFTLRDDDDQVKTLRFLKTDLWH</sequence>
<evidence type="ECO:0000313" key="2">
    <source>
        <dbReference type="Proteomes" id="UP001054837"/>
    </source>
</evidence>